<dbReference type="InterPro" id="IPR052165">
    <property type="entry name" value="Membrane_assoc_protease"/>
</dbReference>
<evidence type="ECO:0000313" key="8">
    <source>
        <dbReference type="Proteomes" id="UP001315860"/>
    </source>
</evidence>
<evidence type="ECO:0000256" key="1">
    <source>
        <dbReference type="ARBA" id="ARBA00004141"/>
    </source>
</evidence>
<dbReference type="InterPro" id="IPR012340">
    <property type="entry name" value="NA-bd_OB-fold"/>
</dbReference>
<sequence>MDWFGDDIWVTWTALGVILCLIELASGELIFLMFGIAAFSAAVAAVAGAPLAIPLALFGVVSVALLALVRPRIVARLYDGPSLPAGQHGLVGHSAIVEEEVNRLAGRVLIGDVFWTARPVDPEAVYEPGDELLVAAIDGAIARVVRKES</sequence>
<accession>A0ABY5KDX0</accession>
<keyword evidence="4 5" id="KW-0472">Membrane</keyword>
<feature type="domain" description="NfeD-like C-terminal" evidence="6">
    <location>
        <begin position="88"/>
        <end position="145"/>
    </location>
</feature>
<evidence type="ECO:0000313" key="7">
    <source>
        <dbReference type="EMBL" id="UUI67285.1"/>
    </source>
</evidence>
<feature type="transmembrane region" description="Helical" evidence="5">
    <location>
        <begin position="12"/>
        <end position="45"/>
    </location>
</feature>
<organism evidence="7 8">
    <name type="scientific">Aeromicrobium duanguangcaii</name>
    <dbReference type="NCBI Taxonomy" id="2968086"/>
    <lineage>
        <taxon>Bacteria</taxon>
        <taxon>Bacillati</taxon>
        <taxon>Actinomycetota</taxon>
        <taxon>Actinomycetes</taxon>
        <taxon>Propionibacteriales</taxon>
        <taxon>Nocardioidaceae</taxon>
        <taxon>Aeromicrobium</taxon>
    </lineage>
</organism>
<dbReference type="PANTHER" id="PTHR33507">
    <property type="entry name" value="INNER MEMBRANE PROTEIN YBBJ"/>
    <property type="match status" value="1"/>
</dbReference>
<evidence type="ECO:0000259" key="6">
    <source>
        <dbReference type="Pfam" id="PF01957"/>
    </source>
</evidence>
<reference evidence="7 8" key="1">
    <citation type="submission" date="2022-07" db="EMBL/GenBank/DDBJ databases">
        <title>Novel species in genus Aeromicrobium.</title>
        <authorList>
            <person name="Ye L."/>
        </authorList>
    </citation>
    <scope>NUCLEOTIDE SEQUENCE [LARGE SCALE GENOMIC DNA]</scope>
    <source>
        <strain evidence="8">zg-Y50</strain>
    </source>
</reference>
<dbReference type="RefSeq" id="WP_249378214.1">
    <property type="nucleotide sequence ID" value="NZ_CP101990.1"/>
</dbReference>
<gene>
    <name evidence="7" type="ORF">NP095_08685</name>
</gene>
<evidence type="ECO:0000256" key="3">
    <source>
        <dbReference type="ARBA" id="ARBA00022989"/>
    </source>
</evidence>
<dbReference type="Proteomes" id="UP001315860">
    <property type="component" value="Chromosome"/>
</dbReference>
<keyword evidence="3 5" id="KW-1133">Transmembrane helix</keyword>
<protein>
    <submittedName>
        <fullName evidence="7">NfeD family protein</fullName>
    </submittedName>
</protein>
<dbReference type="Gene3D" id="2.40.50.140">
    <property type="entry name" value="Nucleic acid-binding proteins"/>
    <property type="match status" value="1"/>
</dbReference>
<keyword evidence="8" id="KW-1185">Reference proteome</keyword>
<evidence type="ECO:0000256" key="2">
    <source>
        <dbReference type="ARBA" id="ARBA00022692"/>
    </source>
</evidence>
<evidence type="ECO:0000256" key="4">
    <source>
        <dbReference type="ARBA" id="ARBA00023136"/>
    </source>
</evidence>
<name>A0ABY5KDX0_9ACTN</name>
<keyword evidence="2 5" id="KW-0812">Transmembrane</keyword>
<evidence type="ECO:0000256" key="5">
    <source>
        <dbReference type="SAM" id="Phobius"/>
    </source>
</evidence>
<comment type="subcellular location">
    <subcellularLocation>
        <location evidence="1">Membrane</location>
        <topology evidence="1">Multi-pass membrane protein</topology>
    </subcellularLocation>
</comment>
<dbReference type="PANTHER" id="PTHR33507:SF3">
    <property type="entry name" value="INNER MEMBRANE PROTEIN YBBJ"/>
    <property type="match status" value="1"/>
</dbReference>
<dbReference type="Pfam" id="PF01957">
    <property type="entry name" value="NfeD"/>
    <property type="match status" value="1"/>
</dbReference>
<dbReference type="EMBL" id="CP101990">
    <property type="protein sequence ID" value="UUI67285.1"/>
    <property type="molecule type" value="Genomic_DNA"/>
</dbReference>
<feature type="transmembrane region" description="Helical" evidence="5">
    <location>
        <begin position="51"/>
        <end position="69"/>
    </location>
</feature>
<dbReference type="InterPro" id="IPR002810">
    <property type="entry name" value="NfeD-like_C"/>
</dbReference>
<proteinExistence type="predicted"/>